<accession>A0A9N9DCG7</accession>
<reference evidence="2" key="1">
    <citation type="submission" date="2021-06" db="EMBL/GenBank/DDBJ databases">
        <authorList>
            <person name="Kallberg Y."/>
            <person name="Tangrot J."/>
            <person name="Rosling A."/>
        </authorList>
    </citation>
    <scope>NUCLEOTIDE SEQUENCE</scope>
    <source>
        <strain evidence="2">IN212</strain>
    </source>
</reference>
<keyword evidence="3" id="KW-1185">Reference proteome</keyword>
<feature type="non-terminal residue" evidence="2">
    <location>
        <position position="53"/>
    </location>
</feature>
<comment type="caution">
    <text evidence="2">The sequence shown here is derived from an EMBL/GenBank/DDBJ whole genome shotgun (WGS) entry which is preliminary data.</text>
</comment>
<feature type="compositionally biased region" description="Polar residues" evidence="1">
    <location>
        <begin position="1"/>
        <end position="11"/>
    </location>
</feature>
<evidence type="ECO:0000256" key="1">
    <source>
        <dbReference type="SAM" id="MobiDB-lite"/>
    </source>
</evidence>
<dbReference type="AlphaFoldDB" id="A0A9N9DCG7"/>
<sequence>MRTLMSLLTKSGSEKRKSSSVNKENDNLDPYIIPCQKKKKVGKKMHNLSKHVM</sequence>
<evidence type="ECO:0000313" key="3">
    <source>
        <dbReference type="Proteomes" id="UP000789396"/>
    </source>
</evidence>
<name>A0A9N9DCG7_9GLOM</name>
<gene>
    <name evidence="2" type="ORF">RFULGI_LOCUS7798</name>
</gene>
<dbReference type="Proteomes" id="UP000789396">
    <property type="component" value="Unassembled WGS sequence"/>
</dbReference>
<feature type="region of interest" description="Disordered" evidence="1">
    <location>
        <begin position="1"/>
        <end position="30"/>
    </location>
</feature>
<dbReference type="EMBL" id="CAJVPZ010011752">
    <property type="protein sequence ID" value="CAG8633251.1"/>
    <property type="molecule type" value="Genomic_DNA"/>
</dbReference>
<evidence type="ECO:0000313" key="2">
    <source>
        <dbReference type="EMBL" id="CAG8633251.1"/>
    </source>
</evidence>
<protein>
    <submittedName>
        <fullName evidence="2">5265_t:CDS:1</fullName>
    </submittedName>
</protein>
<organism evidence="2 3">
    <name type="scientific">Racocetra fulgida</name>
    <dbReference type="NCBI Taxonomy" id="60492"/>
    <lineage>
        <taxon>Eukaryota</taxon>
        <taxon>Fungi</taxon>
        <taxon>Fungi incertae sedis</taxon>
        <taxon>Mucoromycota</taxon>
        <taxon>Glomeromycotina</taxon>
        <taxon>Glomeromycetes</taxon>
        <taxon>Diversisporales</taxon>
        <taxon>Gigasporaceae</taxon>
        <taxon>Racocetra</taxon>
    </lineage>
</organism>
<proteinExistence type="predicted"/>